<comment type="caution">
    <text evidence="1">The sequence shown here is derived from an EMBL/GenBank/DDBJ whole genome shotgun (WGS) entry which is preliminary data.</text>
</comment>
<dbReference type="Proteomes" id="UP000319931">
    <property type="component" value="Unassembled WGS sequence"/>
</dbReference>
<name>A0A502FZK9_9SPHN</name>
<reference evidence="1 2" key="1">
    <citation type="journal article" date="2019" name="Environ. Microbiol.">
        <title>Species interactions and distinct microbial communities in high Arctic permafrost affected cryosols are associated with the CH4 and CO2 gas fluxes.</title>
        <authorList>
            <person name="Altshuler I."/>
            <person name="Hamel J."/>
            <person name="Turney S."/>
            <person name="Magnuson E."/>
            <person name="Levesque R."/>
            <person name="Greer C."/>
            <person name="Whyte L.G."/>
        </authorList>
    </citation>
    <scope>NUCLEOTIDE SEQUENCE [LARGE SCALE GENOMIC DNA]</scope>
    <source>
        <strain evidence="1 2">E6.1</strain>
    </source>
</reference>
<dbReference type="EMBL" id="RCZC01000002">
    <property type="protein sequence ID" value="TPG55087.1"/>
    <property type="molecule type" value="Genomic_DNA"/>
</dbReference>
<dbReference type="AlphaFoldDB" id="A0A502FZK9"/>
<accession>A0A502FZK9</accession>
<keyword evidence="2" id="KW-1185">Reference proteome</keyword>
<evidence type="ECO:0000313" key="1">
    <source>
        <dbReference type="EMBL" id="TPG55087.1"/>
    </source>
</evidence>
<sequence length="227" mass="23172">MIAATAVDTSISPITLSVADRMLIDAVLINGNATPLIPESGWSKPAAFVAAPTGTAVAAFAAPADVTMAKLSGSEVYRQYKALLALETSFRSCDTTEAKTALTTADALVTSLNAPGDKGAPSALINAVQLETVRGASTLVLRVAVEQAGGTLLTRTGVIYTLGFPGAAVISSGLLTSFRLSDPTTGKVVALGLVRCFLPPSRLSKVRDAVDNAASAPMSCSYQARVA</sequence>
<gene>
    <name evidence="1" type="ORF">EAH76_10980</name>
</gene>
<protein>
    <submittedName>
        <fullName evidence="1">Uncharacterized protein</fullName>
    </submittedName>
</protein>
<organism evidence="1 2">
    <name type="scientific">Sphingomonas glacialis</name>
    <dbReference type="NCBI Taxonomy" id="658225"/>
    <lineage>
        <taxon>Bacteria</taxon>
        <taxon>Pseudomonadati</taxon>
        <taxon>Pseudomonadota</taxon>
        <taxon>Alphaproteobacteria</taxon>
        <taxon>Sphingomonadales</taxon>
        <taxon>Sphingomonadaceae</taxon>
        <taxon>Sphingomonas</taxon>
    </lineage>
</organism>
<proteinExistence type="predicted"/>
<evidence type="ECO:0000313" key="2">
    <source>
        <dbReference type="Proteomes" id="UP000319931"/>
    </source>
</evidence>